<reference evidence="4 5" key="1">
    <citation type="submission" date="2024-01" db="EMBL/GenBank/DDBJ databases">
        <authorList>
            <person name="Waweru B."/>
        </authorList>
    </citation>
    <scope>NUCLEOTIDE SEQUENCE [LARGE SCALE GENOMIC DNA]</scope>
</reference>
<dbReference type="PANTHER" id="PTHR33172">
    <property type="entry name" value="OS08G0516900 PROTEIN"/>
    <property type="match status" value="1"/>
</dbReference>
<protein>
    <recommendedName>
        <fullName evidence="6">Oxidative stress 3</fullName>
    </recommendedName>
</protein>
<evidence type="ECO:0000313" key="4">
    <source>
        <dbReference type="EMBL" id="CAK7356775.1"/>
    </source>
</evidence>
<dbReference type="EMBL" id="CAWUPB010001197">
    <property type="protein sequence ID" value="CAK7356775.1"/>
    <property type="molecule type" value="Genomic_DNA"/>
</dbReference>
<evidence type="ECO:0000256" key="2">
    <source>
        <dbReference type="ARBA" id="ARBA00023242"/>
    </source>
</evidence>
<evidence type="ECO:0000256" key="1">
    <source>
        <dbReference type="ARBA" id="ARBA00004123"/>
    </source>
</evidence>
<dbReference type="Proteomes" id="UP001314170">
    <property type="component" value="Unassembled WGS sequence"/>
</dbReference>
<feature type="compositionally biased region" description="Low complexity" evidence="3">
    <location>
        <begin position="44"/>
        <end position="75"/>
    </location>
</feature>
<keyword evidence="5" id="KW-1185">Reference proteome</keyword>
<sequence>MAEGQEEMFQSPCIAPRYDDSCAEHKDQWVIMEGGGGDDDDNDTYNTSSLDNSSTTNGSTISSSDMVDDASSCSSSNSNGPLYELSELMAHLPIKRGLSKYYQGKSQSFTSLSRVTSIENLAKKEKPYRRKMKASKSCANGLDFHKSYTLPKPIIAKKVSRGSMSSLCFPGRIAGSFLNSTRPPTIPLHKRF</sequence>
<name>A0AAV1SW62_9ROSI</name>
<comment type="caution">
    <text evidence="4">The sequence shown here is derived from an EMBL/GenBank/DDBJ whole genome shotgun (WGS) entry which is preliminary data.</text>
</comment>
<evidence type="ECO:0000256" key="3">
    <source>
        <dbReference type="SAM" id="MobiDB-lite"/>
    </source>
</evidence>
<feature type="region of interest" description="Disordered" evidence="3">
    <location>
        <begin position="29"/>
        <end position="75"/>
    </location>
</feature>
<accession>A0AAV1SW62</accession>
<comment type="subcellular location">
    <subcellularLocation>
        <location evidence="1">Nucleus</location>
    </subcellularLocation>
</comment>
<dbReference type="InterPro" id="IPR051992">
    <property type="entry name" value="OxStress_Response_Reg"/>
</dbReference>
<keyword evidence="2" id="KW-0539">Nucleus</keyword>
<proteinExistence type="predicted"/>
<gene>
    <name evidence="4" type="ORF">DCAF_LOCUS27056</name>
</gene>
<dbReference type="PANTHER" id="PTHR33172:SF104">
    <property type="entry name" value="OS02G0227100 PROTEIN"/>
    <property type="match status" value="1"/>
</dbReference>
<dbReference type="GO" id="GO:0006950">
    <property type="term" value="P:response to stress"/>
    <property type="evidence" value="ECO:0007669"/>
    <property type="project" value="UniProtKB-ARBA"/>
</dbReference>
<dbReference type="AlphaFoldDB" id="A0AAV1SW62"/>
<dbReference type="GO" id="GO:0005634">
    <property type="term" value="C:nucleus"/>
    <property type="evidence" value="ECO:0007669"/>
    <property type="project" value="UniProtKB-SubCell"/>
</dbReference>
<evidence type="ECO:0000313" key="5">
    <source>
        <dbReference type="Proteomes" id="UP001314170"/>
    </source>
</evidence>
<evidence type="ECO:0008006" key="6">
    <source>
        <dbReference type="Google" id="ProtNLM"/>
    </source>
</evidence>
<organism evidence="4 5">
    <name type="scientific">Dovyalis caffra</name>
    <dbReference type="NCBI Taxonomy" id="77055"/>
    <lineage>
        <taxon>Eukaryota</taxon>
        <taxon>Viridiplantae</taxon>
        <taxon>Streptophyta</taxon>
        <taxon>Embryophyta</taxon>
        <taxon>Tracheophyta</taxon>
        <taxon>Spermatophyta</taxon>
        <taxon>Magnoliopsida</taxon>
        <taxon>eudicotyledons</taxon>
        <taxon>Gunneridae</taxon>
        <taxon>Pentapetalae</taxon>
        <taxon>rosids</taxon>
        <taxon>fabids</taxon>
        <taxon>Malpighiales</taxon>
        <taxon>Salicaceae</taxon>
        <taxon>Flacourtieae</taxon>
        <taxon>Dovyalis</taxon>
    </lineage>
</organism>